<keyword evidence="4" id="KW-0963">Cytoplasm</keyword>
<keyword evidence="6" id="KW-0131">Cell cycle</keyword>
<dbReference type="AlphaFoldDB" id="A0AAV8TU72"/>
<dbReference type="Proteomes" id="UP001159364">
    <property type="component" value="Linkage Group LG03"/>
</dbReference>
<dbReference type="PANTHER" id="PTHR15492">
    <property type="entry name" value="CYCLIN D1-BINDING PROTEIN 1"/>
    <property type="match status" value="1"/>
</dbReference>
<gene>
    <name evidence="10" type="ORF">K2173_010029</name>
</gene>
<dbReference type="Pfam" id="PF20936">
    <property type="entry name" value="GCIP_C"/>
    <property type="match status" value="1"/>
</dbReference>
<keyword evidence="5" id="KW-0539">Nucleus</keyword>
<accession>A0AAV8TU72</accession>
<dbReference type="Gene3D" id="1.20.1410.10">
    <property type="entry name" value="I/LWEQ domain"/>
    <property type="match status" value="1"/>
</dbReference>
<dbReference type="EMBL" id="JAIWQS010000003">
    <property type="protein sequence ID" value="KAJ8770041.1"/>
    <property type="molecule type" value="Genomic_DNA"/>
</dbReference>
<feature type="region of interest" description="Disordered" evidence="7">
    <location>
        <begin position="184"/>
        <end position="220"/>
    </location>
</feature>
<dbReference type="GO" id="GO:0005737">
    <property type="term" value="C:cytoplasm"/>
    <property type="evidence" value="ECO:0007669"/>
    <property type="project" value="UniProtKB-SubCell"/>
</dbReference>
<proteinExistence type="inferred from homology"/>
<evidence type="ECO:0000313" key="10">
    <source>
        <dbReference type="EMBL" id="KAJ8770041.1"/>
    </source>
</evidence>
<dbReference type="InterPro" id="IPR026907">
    <property type="entry name" value="GCIP-like"/>
</dbReference>
<evidence type="ECO:0000256" key="5">
    <source>
        <dbReference type="ARBA" id="ARBA00023242"/>
    </source>
</evidence>
<evidence type="ECO:0000256" key="1">
    <source>
        <dbReference type="ARBA" id="ARBA00004123"/>
    </source>
</evidence>
<dbReference type="PANTHER" id="PTHR15492:SF1">
    <property type="entry name" value="CYCLIN-D1-BINDING PROTEIN 1"/>
    <property type="match status" value="1"/>
</dbReference>
<keyword evidence="11" id="KW-1185">Reference proteome</keyword>
<evidence type="ECO:0000256" key="4">
    <source>
        <dbReference type="ARBA" id="ARBA00022490"/>
    </source>
</evidence>
<evidence type="ECO:0000256" key="2">
    <source>
        <dbReference type="ARBA" id="ARBA00004496"/>
    </source>
</evidence>
<dbReference type="InterPro" id="IPR049317">
    <property type="entry name" value="GCIP-like_N"/>
</dbReference>
<dbReference type="Pfam" id="PF13324">
    <property type="entry name" value="GCIP_N"/>
    <property type="match status" value="1"/>
</dbReference>
<evidence type="ECO:0000256" key="3">
    <source>
        <dbReference type="ARBA" id="ARBA00008940"/>
    </source>
</evidence>
<evidence type="ECO:0000256" key="7">
    <source>
        <dbReference type="SAM" id="MobiDB-lite"/>
    </source>
</evidence>
<protein>
    <recommendedName>
        <fullName evidence="12">Cyclin-D1-binding protein 1</fullName>
    </recommendedName>
</protein>
<comment type="caution">
    <text evidence="10">The sequence shown here is derived from an EMBL/GenBank/DDBJ whole genome shotgun (WGS) entry which is preliminary data.</text>
</comment>
<dbReference type="Gene3D" id="1.20.1420.10">
    <property type="entry name" value="Talin, central domain"/>
    <property type="match status" value="1"/>
</dbReference>
<feature type="domain" description="Cyclin-D1-binding protein 1-like N-terminal" evidence="8">
    <location>
        <begin position="42"/>
        <end position="185"/>
    </location>
</feature>
<dbReference type="InterPro" id="IPR049318">
    <property type="entry name" value="GCIP_C"/>
</dbReference>
<feature type="compositionally biased region" description="Basic and acidic residues" evidence="7">
    <location>
        <begin position="184"/>
        <end position="204"/>
    </location>
</feature>
<organism evidence="10 11">
    <name type="scientific">Erythroxylum novogranatense</name>
    <dbReference type="NCBI Taxonomy" id="1862640"/>
    <lineage>
        <taxon>Eukaryota</taxon>
        <taxon>Viridiplantae</taxon>
        <taxon>Streptophyta</taxon>
        <taxon>Embryophyta</taxon>
        <taxon>Tracheophyta</taxon>
        <taxon>Spermatophyta</taxon>
        <taxon>Magnoliopsida</taxon>
        <taxon>eudicotyledons</taxon>
        <taxon>Gunneridae</taxon>
        <taxon>Pentapetalae</taxon>
        <taxon>rosids</taxon>
        <taxon>fabids</taxon>
        <taxon>Malpighiales</taxon>
        <taxon>Erythroxylaceae</taxon>
        <taxon>Erythroxylum</taxon>
    </lineage>
</organism>
<reference evidence="10 11" key="1">
    <citation type="submission" date="2021-09" db="EMBL/GenBank/DDBJ databases">
        <title>Genomic insights and catalytic innovation underlie evolution of tropane alkaloids biosynthesis.</title>
        <authorList>
            <person name="Wang Y.-J."/>
            <person name="Tian T."/>
            <person name="Huang J.-P."/>
            <person name="Huang S.-X."/>
        </authorList>
    </citation>
    <scope>NUCLEOTIDE SEQUENCE [LARGE SCALE GENOMIC DNA]</scope>
    <source>
        <strain evidence="10">KIB-2018</strain>
        <tissue evidence="10">Leaf</tissue>
    </source>
</reference>
<evidence type="ECO:0000259" key="8">
    <source>
        <dbReference type="Pfam" id="PF13324"/>
    </source>
</evidence>
<dbReference type="GO" id="GO:0005634">
    <property type="term" value="C:nucleus"/>
    <property type="evidence" value="ECO:0007669"/>
    <property type="project" value="UniProtKB-SubCell"/>
</dbReference>
<name>A0AAV8TU72_9ROSI</name>
<evidence type="ECO:0000259" key="9">
    <source>
        <dbReference type="Pfam" id="PF20936"/>
    </source>
</evidence>
<evidence type="ECO:0008006" key="12">
    <source>
        <dbReference type="Google" id="ProtNLM"/>
    </source>
</evidence>
<sequence length="373" mass="41055">MGKAEKERLNQTLNWHLSNIHDTLQMLDQTPPSTLNRVSWGEVVKMGDQIYKQATVVGMLWSGETPKAKEIEENMQTYFNTLQGFLLLSQGSTVGAGPTLSSSFNASIKQVVDSSFKLMIETVSSFGSGNKDLKLKVPQLVGAVWETCSALKKTPATNITAIGRAMTQVAVSVKDVLREMKELKPYSSKQKDDTSHDAHSKEDSAACDSNDLSDDDLGNDLSDEEMKIAQSGTMVVSETIGFIKELIRTITSLLKQEKPDDSGELVNCLESLLKLCQEIGTQIDEIGACLYPPQEVSAMRTALEKMSNFISEMQSEVENFESSSESFFQVCNGLRKSIKQMDSELECANTTEVEAKMLNLVVGNERNMKTSTG</sequence>
<feature type="compositionally biased region" description="Acidic residues" evidence="7">
    <location>
        <begin position="211"/>
        <end position="220"/>
    </location>
</feature>
<evidence type="ECO:0000313" key="11">
    <source>
        <dbReference type="Proteomes" id="UP001159364"/>
    </source>
</evidence>
<comment type="subcellular location">
    <subcellularLocation>
        <location evidence="2">Cytoplasm</location>
    </subcellularLocation>
    <subcellularLocation>
        <location evidence="1">Nucleus</location>
    </subcellularLocation>
</comment>
<feature type="domain" description="Cyclin-D1-binding protein 1-like C-terminal" evidence="9">
    <location>
        <begin position="214"/>
        <end position="314"/>
    </location>
</feature>
<evidence type="ECO:0000256" key="6">
    <source>
        <dbReference type="ARBA" id="ARBA00023306"/>
    </source>
</evidence>
<comment type="similarity">
    <text evidence="3">Belongs to the CCNDBP1 family.</text>
</comment>